<dbReference type="Proteomes" id="UP001632037">
    <property type="component" value="Unassembled WGS sequence"/>
</dbReference>
<keyword evidence="2" id="KW-1185">Reference proteome</keyword>
<organism evidence="1 2">
    <name type="scientific">Phytophthora oleae</name>
    <dbReference type="NCBI Taxonomy" id="2107226"/>
    <lineage>
        <taxon>Eukaryota</taxon>
        <taxon>Sar</taxon>
        <taxon>Stramenopiles</taxon>
        <taxon>Oomycota</taxon>
        <taxon>Peronosporomycetes</taxon>
        <taxon>Peronosporales</taxon>
        <taxon>Peronosporaceae</taxon>
        <taxon>Phytophthora</taxon>
    </lineage>
</organism>
<evidence type="ECO:0000313" key="2">
    <source>
        <dbReference type="Proteomes" id="UP001632037"/>
    </source>
</evidence>
<sequence>MVEVRYEELGDKLERSGDYLRSLDEADSRKAFGVVRLKRMTRIHAQIGLMLTWAQYAAANGIIVPGWDSESLHCHHTSSYFQNLFTISLKNVFRVDVAVVTR</sequence>
<evidence type="ECO:0000313" key="1">
    <source>
        <dbReference type="EMBL" id="KAL3661934.1"/>
    </source>
</evidence>
<reference evidence="1 2" key="1">
    <citation type="submission" date="2024-09" db="EMBL/GenBank/DDBJ databases">
        <title>Genome sequencing and assembly of Phytophthora oleae, isolate VK10A, causative agent of rot of olive drupes.</title>
        <authorList>
            <person name="Conti Taguali S."/>
            <person name="Riolo M."/>
            <person name="La Spada F."/>
            <person name="Cacciola S.O."/>
            <person name="Dionisio G."/>
        </authorList>
    </citation>
    <scope>NUCLEOTIDE SEQUENCE [LARGE SCALE GENOMIC DNA]</scope>
    <source>
        <strain evidence="1 2">VK10A</strain>
    </source>
</reference>
<name>A0ABD3F6P2_9STRA</name>
<comment type="caution">
    <text evidence="1">The sequence shown here is derived from an EMBL/GenBank/DDBJ whole genome shotgun (WGS) entry which is preliminary data.</text>
</comment>
<proteinExistence type="predicted"/>
<accession>A0ABD3F6P2</accession>
<protein>
    <submittedName>
        <fullName evidence="1">Uncharacterized protein</fullName>
    </submittedName>
</protein>
<dbReference type="AlphaFoldDB" id="A0ABD3F6P2"/>
<gene>
    <name evidence="1" type="ORF">V7S43_013226</name>
</gene>
<dbReference type="EMBL" id="JBIMZQ010000034">
    <property type="protein sequence ID" value="KAL3661934.1"/>
    <property type="molecule type" value="Genomic_DNA"/>
</dbReference>